<keyword evidence="2" id="KW-1185">Reference proteome</keyword>
<evidence type="ECO:0008006" key="3">
    <source>
        <dbReference type="Google" id="ProtNLM"/>
    </source>
</evidence>
<proteinExistence type="predicted"/>
<sequence>MNESPDRLYELLPAVHRVRDAERGYPLRALLRVIGEQADVIEKDIARLYDNWFIETCDDWVVPYIGDLIGYRAVQDVSNAGTKSSAEATRSLNKVLVPRRDVAATLGSRRRKGTLALLELLANNVTGWPARAVEFYTLLGWTQHLDHQRRDRGRTADLRDGHALDLVNTPFEQLAHTVDVRRIQSRHSSGRHNIPTVGVFVWRLRSYSVTHAPAYCVENQGAQYFTFSVLGNDSPLYTRPEPQGDPTHIADEVNLPTAIRRRALEERLGLRPLRAKASATYYGAQKSIAIYAPGWPAKGAPQPIPANLVIPADLTDWHYRAPRQRVAVDPVLGRIVFPDKQLPKHGVWVTYHYAFSADMGGGEYPRVLSQPASFALYRVTKDKPGPDTSETINAALVRWRTDQTALGPEPDLTEEKELWRQAKEELRAAVIQIEDSSVYSESLTIELEAGESLQLRAANRTRPIIRLIDNATDRPDAFAISGKKASRFKLDGLMVAGRGLQVNGPDCSDRERAAEGDLCDVIIRHSTLIPGWELESGCEPKRPNEPSLELFQTRAKIIVEASIIGSIYVSANEVQTDPVDISISDSIVDATSEALVAIGAPCLPLAFARLSIVRSTVIGAVNTHAIMLGENSIFMSLVRVGRRQTGCMRFCYVTPDSRTPQRYHCQPDHVVAALNDLEPTLAADEKEKARQRESERVRPRFGSIHYGMSAYCQLAPDCAEEISAGAEDESEMGVFHDLFSPQRTANLRARLDEYTPAGMEAGILLEN</sequence>
<evidence type="ECO:0000313" key="2">
    <source>
        <dbReference type="Proteomes" id="UP000183107"/>
    </source>
</evidence>
<dbReference type="Proteomes" id="UP000183107">
    <property type="component" value="Unassembled WGS sequence"/>
</dbReference>
<accession>A0A1I4Y4V9</accession>
<evidence type="ECO:0000313" key="1">
    <source>
        <dbReference type="EMBL" id="SFN33118.1"/>
    </source>
</evidence>
<organism evidence="1 2">
    <name type="scientific">Nitrosospira briensis</name>
    <dbReference type="NCBI Taxonomy" id="35799"/>
    <lineage>
        <taxon>Bacteria</taxon>
        <taxon>Pseudomonadati</taxon>
        <taxon>Pseudomonadota</taxon>
        <taxon>Betaproteobacteria</taxon>
        <taxon>Nitrosomonadales</taxon>
        <taxon>Nitrosomonadaceae</taxon>
        <taxon>Nitrosospira</taxon>
    </lineage>
</organism>
<dbReference type="AlphaFoldDB" id="A0A1I4Y4V9"/>
<dbReference type="EMBL" id="FOVJ01000001">
    <property type="protein sequence ID" value="SFN33118.1"/>
    <property type="molecule type" value="Genomic_DNA"/>
</dbReference>
<protein>
    <recommendedName>
        <fullName evidence="3">Phage tail protein (Tail_P2_I)</fullName>
    </recommendedName>
</protein>
<dbReference type="OrthoDB" id="626916at2"/>
<reference evidence="2" key="1">
    <citation type="submission" date="2016-10" db="EMBL/GenBank/DDBJ databases">
        <authorList>
            <person name="Varghese N."/>
        </authorList>
    </citation>
    <scope>NUCLEOTIDE SEQUENCE [LARGE SCALE GENOMIC DNA]</scope>
    <source>
        <strain evidence="2">Nsp8</strain>
    </source>
</reference>
<dbReference type="RefSeq" id="WP_074794231.1">
    <property type="nucleotide sequence ID" value="NZ_FOVJ01000001.1"/>
</dbReference>
<gene>
    <name evidence="1" type="ORF">SAMN05216386_0517</name>
</gene>
<name>A0A1I4Y4V9_9PROT</name>